<keyword evidence="4" id="KW-0498">Mitosis</keyword>
<proteinExistence type="predicted"/>
<dbReference type="GO" id="GO:0000785">
    <property type="term" value="C:chromatin"/>
    <property type="evidence" value="ECO:0007669"/>
    <property type="project" value="TreeGrafter"/>
</dbReference>
<keyword evidence="5" id="KW-0234">DNA repair</keyword>
<dbReference type="InterPro" id="IPR039776">
    <property type="entry name" value="Pds5"/>
</dbReference>
<keyword evidence="7" id="KW-0131">Cell cycle</keyword>
<dbReference type="InterPro" id="IPR011989">
    <property type="entry name" value="ARM-like"/>
</dbReference>
<evidence type="ECO:0000256" key="5">
    <source>
        <dbReference type="ARBA" id="ARBA00023204"/>
    </source>
</evidence>
<evidence type="ECO:0000256" key="7">
    <source>
        <dbReference type="ARBA" id="ARBA00023306"/>
    </source>
</evidence>
<dbReference type="Pfam" id="PF20168">
    <property type="entry name" value="PDS5"/>
    <property type="match status" value="2"/>
</dbReference>
<evidence type="ECO:0000256" key="1">
    <source>
        <dbReference type="ARBA" id="ARBA00004123"/>
    </source>
</evidence>
<comment type="caution">
    <text evidence="8">The sequence shown here is derived from an EMBL/GenBank/DDBJ whole genome shotgun (WGS) entry which is preliminary data.</text>
</comment>
<evidence type="ECO:0000313" key="8">
    <source>
        <dbReference type="EMBL" id="KAG0465263.1"/>
    </source>
</evidence>
<name>A0A835UKX9_VANPL</name>
<evidence type="ECO:0000256" key="6">
    <source>
        <dbReference type="ARBA" id="ARBA00023242"/>
    </source>
</evidence>
<reference evidence="8 9" key="1">
    <citation type="journal article" date="2020" name="Nat. Food">
        <title>A phased Vanilla planifolia genome enables genetic improvement of flavour and production.</title>
        <authorList>
            <person name="Hasing T."/>
            <person name="Tang H."/>
            <person name="Brym M."/>
            <person name="Khazi F."/>
            <person name="Huang T."/>
            <person name="Chambers A.H."/>
        </authorList>
    </citation>
    <scope>NUCLEOTIDE SEQUENCE [LARGE SCALE GENOMIC DNA]</scope>
    <source>
        <tissue evidence="8">Leaf</tissue>
    </source>
</reference>
<dbReference type="Proteomes" id="UP000639772">
    <property type="component" value="Chromosome 10"/>
</dbReference>
<dbReference type="PANTHER" id="PTHR12663">
    <property type="entry name" value="ANDROGEN INDUCED INHIBITOR OF PROLIFERATION AS3 / PDS5-RELATED"/>
    <property type="match status" value="1"/>
</dbReference>
<protein>
    <submittedName>
        <fullName evidence="8">Uncharacterized protein</fullName>
    </submittedName>
</protein>
<evidence type="ECO:0000256" key="3">
    <source>
        <dbReference type="ARBA" id="ARBA00022763"/>
    </source>
</evidence>
<accession>A0A835UKX9</accession>
<dbReference type="InterPro" id="IPR016024">
    <property type="entry name" value="ARM-type_fold"/>
</dbReference>
<dbReference type="SUPFAM" id="SSF48371">
    <property type="entry name" value="ARM repeat"/>
    <property type="match status" value="1"/>
</dbReference>
<dbReference type="GO" id="GO:0006281">
    <property type="term" value="P:DNA repair"/>
    <property type="evidence" value="ECO:0007669"/>
    <property type="project" value="UniProtKB-KW"/>
</dbReference>
<keyword evidence="3" id="KW-0227">DNA damage</keyword>
<dbReference type="GO" id="GO:0007064">
    <property type="term" value="P:mitotic sister chromatid cohesion"/>
    <property type="evidence" value="ECO:0007669"/>
    <property type="project" value="InterPro"/>
</dbReference>
<keyword evidence="6" id="KW-0539">Nucleus</keyword>
<dbReference type="OrthoDB" id="200660at2759"/>
<evidence type="ECO:0000256" key="4">
    <source>
        <dbReference type="ARBA" id="ARBA00022776"/>
    </source>
</evidence>
<organism evidence="8 9">
    <name type="scientific">Vanilla planifolia</name>
    <name type="common">Vanilla</name>
    <dbReference type="NCBI Taxonomy" id="51239"/>
    <lineage>
        <taxon>Eukaryota</taxon>
        <taxon>Viridiplantae</taxon>
        <taxon>Streptophyta</taxon>
        <taxon>Embryophyta</taxon>
        <taxon>Tracheophyta</taxon>
        <taxon>Spermatophyta</taxon>
        <taxon>Magnoliopsida</taxon>
        <taxon>Liliopsida</taxon>
        <taxon>Asparagales</taxon>
        <taxon>Orchidaceae</taxon>
        <taxon>Vanilloideae</taxon>
        <taxon>Vanilleae</taxon>
        <taxon>Vanilla</taxon>
    </lineage>
</organism>
<gene>
    <name evidence="8" type="ORF">HPP92_019427</name>
</gene>
<evidence type="ECO:0000313" key="9">
    <source>
        <dbReference type="Proteomes" id="UP000639772"/>
    </source>
</evidence>
<dbReference type="Gene3D" id="1.25.10.10">
    <property type="entry name" value="Leucine-rich Repeat Variant"/>
    <property type="match status" value="1"/>
</dbReference>
<dbReference type="GO" id="GO:0005634">
    <property type="term" value="C:nucleus"/>
    <property type="evidence" value="ECO:0007669"/>
    <property type="project" value="UniProtKB-SubCell"/>
</dbReference>
<dbReference type="GO" id="GO:0035825">
    <property type="term" value="P:homologous recombination"/>
    <property type="evidence" value="ECO:0007669"/>
    <property type="project" value="UniProtKB-ARBA"/>
</dbReference>
<dbReference type="GO" id="GO:0051301">
    <property type="term" value="P:cell division"/>
    <property type="evidence" value="ECO:0007669"/>
    <property type="project" value="UniProtKB-KW"/>
</dbReference>
<evidence type="ECO:0000256" key="2">
    <source>
        <dbReference type="ARBA" id="ARBA00022618"/>
    </source>
</evidence>
<dbReference type="PANTHER" id="PTHR12663:SF0">
    <property type="entry name" value="PRECOCIOUS DISSOCIATION OF SISTERS 5, ISOFORM A"/>
    <property type="match status" value="1"/>
</dbReference>
<dbReference type="AlphaFoldDB" id="A0A835UKX9"/>
<comment type="subcellular location">
    <subcellularLocation>
        <location evidence="1">Nucleus</location>
    </subcellularLocation>
</comment>
<dbReference type="EMBL" id="JADCNM010000010">
    <property type="protein sequence ID" value="KAG0465263.1"/>
    <property type="molecule type" value="Genomic_DNA"/>
</dbReference>
<sequence length="361" mass="40762">MAQKLQQQQLREVGLRLDNPPASKDALIKLLKQAAAFLSDLEQSPLASMLDSMRPCLNAIVKEEVLKHQDRDVRVLVATCICEIMRITAPEAPYSDDVLRDIFDLIVSTFSGLNDINGPSFERRVVILETLARYRSCVVMLDLECYDLINEMFRTFFNVISDEHPKGIHTSMQTIMFLILDESEEIQEKLLVILLSPLGRKRNEFSMAARKLAMDVIGHCSGKLKSSIRHFLVSSISGDGIVPYMTGELLTDNLDIRQKAVQLLGDLFALLGVSISESFQPLFSEFVKRLTDRVVNVRISVVQYLKNCLVSNTTRPEAPLIIKALSDRLLDYDENVENKLLLHSVIWPAIPSMSSQLRLLD</sequence>
<keyword evidence="2" id="KW-0132">Cell division</keyword>